<feature type="region of interest" description="Disordered" evidence="7">
    <location>
        <begin position="18"/>
        <end position="48"/>
    </location>
</feature>
<name>A0A1B6GZU6_9HEMI</name>
<dbReference type="PANTHER" id="PTHR24333">
    <property type="entry name" value="HOMEO BOX HB9 LIKE A-RELATED"/>
    <property type="match status" value="1"/>
</dbReference>
<dbReference type="InterPro" id="IPR017970">
    <property type="entry name" value="Homeobox_CS"/>
</dbReference>
<dbReference type="EMBL" id="GECZ01001826">
    <property type="protein sequence ID" value="JAS67943.1"/>
    <property type="molecule type" value="Transcribed_RNA"/>
</dbReference>
<evidence type="ECO:0000256" key="7">
    <source>
        <dbReference type="SAM" id="MobiDB-lite"/>
    </source>
</evidence>
<dbReference type="PROSITE" id="PS50071">
    <property type="entry name" value="HOMEOBOX_2"/>
    <property type="match status" value="1"/>
</dbReference>
<gene>
    <name evidence="9" type="ORF">g.8694</name>
</gene>
<reference evidence="9" key="1">
    <citation type="submission" date="2015-11" db="EMBL/GenBank/DDBJ databases">
        <title>De novo transcriptome assembly of four potential Pierce s Disease insect vectors from Arizona vineyards.</title>
        <authorList>
            <person name="Tassone E.E."/>
        </authorList>
    </citation>
    <scope>NUCLEOTIDE SEQUENCE</scope>
</reference>
<protein>
    <recommendedName>
        <fullName evidence="8">Homeobox domain-containing protein</fullName>
    </recommendedName>
</protein>
<organism evidence="9">
    <name type="scientific">Cuerna arida</name>
    <dbReference type="NCBI Taxonomy" id="1464854"/>
    <lineage>
        <taxon>Eukaryota</taxon>
        <taxon>Metazoa</taxon>
        <taxon>Ecdysozoa</taxon>
        <taxon>Arthropoda</taxon>
        <taxon>Hexapoda</taxon>
        <taxon>Insecta</taxon>
        <taxon>Pterygota</taxon>
        <taxon>Neoptera</taxon>
        <taxon>Paraneoptera</taxon>
        <taxon>Hemiptera</taxon>
        <taxon>Auchenorrhyncha</taxon>
        <taxon>Membracoidea</taxon>
        <taxon>Cicadellidae</taxon>
        <taxon>Cicadellinae</taxon>
        <taxon>Proconiini</taxon>
        <taxon>Cuerna</taxon>
    </lineage>
</organism>
<keyword evidence="3 5" id="KW-0371">Homeobox</keyword>
<dbReference type="GO" id="GO:0000981">
    <property type="term" value="F:DNA-binding transcription factor activity, RNA polymerase II-specific"/>
    <property type="evidence" value="ECO:0007669"/>
    <property type="project" value="InterPro"/>
</dbReference>
<feature type="domain" description="Homeobox" evidence="8">
    <location>
        <begin position="93"/>
        <end position="153"/>
    </location>
</feature>
<dbReference type="PRINTS" id="PR00024">
    <property type="entry name" value="HOMEOBOX"/>
</dbReference>
<dbReference type="GO" id="GO:0003677">
    <property type="term" value="F:DNA binding"/>
    <property type="evidence" value="ECO:0007669"/>
    <property type="project" value="UniProtKB-UniRule"/>
</dbReference>
<dbReference type="SMART" id="SM00389">
    <property type="entry name" value="HOX"/>
    <property type="match status" value="1"/>
</dbReference>
<dbReference type="SUPFAM" id="SSF46689">
    <property type="entry name" value="Homeodomain-like"/>
    <property type="match status" value="1"/>
</dbReference>
<dbReference type="InterPro" id="IPR009057">
    <property type="entry name" value="Homeodomain-like_sf"/>
</dbReference>
<feature type="region of interest" description="Disordered" evidence="7">
    <location>
        <begin position="60"/>
        <end position="92"/>
    </location>
</feature>
<comment type="subcellular location">
    <subcellularLocation>
        <location evidence="1 5 6">Nucleus</location>
    </subcellularLocation>
</comment>
<evidence type="ECO:0000259" key="8">
    <source>
        <dbReference type="PROSITE" id="PS50071"/>
    </source>
</evidence>
<proteinExistence type="predicted"/>
<evidence type="ECO:0000256" key="2">
    <source>
        <dbReference type="ARBA" id="ARBA00023125"/>
    </source>
</evidence>
<dbReference type="PANTHER" id="PTHR24333:SF5">
    <property type="entry name" value="VENT HOMEOBOX"/>
    <property type="match status" value="1"/>
</dbReference>
<keyword evidence="4 5" id="KW-0539">Nucleus</keyword>
<evidence type="ECO:0000256" key="6">
    <source>
        <dbReference type="RuleBase" id="RU000682"/>
    </source>
</evidence>
<evidence type="ECO:0000256" key="1">
    <source>
        <dbReference type="ARBA" id="ARBA00004123"/>
    </source>
</evidence>
<dbReference type="InterPro" id="IPR050848">
    <property type="entry name" value="Homeobox_TF"/>
</dbReference>
<dbReference type="Gene3D" id="1.10.10.60">
    <property type="entry name" value="Homeodomain-like"/>
    <property type="match status" value="1"/>
</dbReference>
<dbReference type="InterPro" id="IPR001356">
    <property type="entry name" value="HD"/>
</dbReference>
<dbReference type="AlphaFoldDB" id="A0A1B6GZU6"/>
<dbReference type="Pfam" id="PF00046">
    <property type="entry name" value="Homeodomain"/>
    <property type="match status" value="1"/>
</dbReference>
<dbReference type="InterPro" id="IPR020479">
    <property type="entry name" value="HD_metazoa"/>
</dbReference>
<evidence type="ECO:0000256" key="4">
    <source>
        <dbReference type="ARBA" id="ARBA00023242"/>
    </source>
</evidence>
<dbReference type="GO" id="GO:0005634">
    <property type="term" value="C:nucleus"/>
    <property type="evidence" value="ECO:0007669"/>
    <property type="project" value="UniProtKB-SubCell"/>
</dbReference>
<dbReference type="PROSITE" id="PS00027">
    <property type="entry name" value="HOMEOBOX_1"/>
    <property type="match status" value="1"/>
</dbReference>
<keyword evidence="2 5" id="KW-0238">DNA-binding</keyword>
<evidence type="ECO:0000256" key="3">
    <source>
        <dbReference type="ARBA" id="ARBA00023155"/>
    </source>
</evidence>
<sequence>MENLRQPSVFSIETLLCKDDKQERGPGLPPQHWNYTPRPDTSTSTTCGVGDVWQLEGEDVVSTTTESVDTPKDSDTKDFTSDSRLKGSAGYEDRKKRARTAFTAAQIKLLEAEFEKSKYLSVSKRLQLSKALMLTETQIKIWFQNRRTKWKRKYTNDLEMLALQYCSSMGVLAPRPLFLGDRLWFFNHPDLNNVAGNGGPPLVLPAPQPSSRPPPYFYPVVGLPGGFQPPVLGE</sequence>
<feature type="DNA-binding region" description="Homeobox" evidence="5">
    <location>
        <begin position="95"/>
        <end position="154"/>
    </location>
</feature>
<accession>A0A1B6GZU6</accession>
<evidence type="ECO:0000256" key="5">
    <source>
        <dbReference type="PROSITE-ProRule" id="PRU00108"/>
    </source>
</evidence>
<evidence type="ECO:0000313" key="9">
    <source>
        <dbReference type="EMBL" id="JAS67943.1"/>
    </source>
</evidence>
<dbReference type="CDD" id="cd00086">
    <property type="entry name" value="homeodomain"/>
    <property type="match status" value="1"/>
</dbReference>
<feature type="compositionally biased region" description="Basic and acidic residues" evidence="7">
    <location>
        <begin position="69"/>
        <end position="92"/>
    </location>
</feature>